<evidence type="ECO:0000313" key="1">
    <source>
        <dbReference type="EMBL" id="AYN65562.1"/>
    </source>
</evidence>
<dbReference type="RefSeq" id="WP_036438769.1">
    <property type="nucleotide sequence ID" value="NZ_CP033021.1"/>
</dbReference>
<dbReference type="Gene3D" id="3.40.50.300">
    <property type="entry name" value="P-loop containing nucleotide triphosphate hydrolases"/>
    <property type="match status" value="1"/>
</dbReference>
<protein>
    <submittedName>
        <fullName evidence="1">Uncharacterized protein</fullName>
    </submittedName>
</protein>
<proteinExistence type="predicted"/>
<accession>A0A454CA20</accession>
<name>A0A454CA20_METHO</name>
<organism evidence="1 2">
    <name type="scientific">Metamycoplasma hominis</name>
    <name type="common">Mycoplasma hominis</name>
    <dbReference type="NCBI Taxonomy" id="2098"/>
    <lineage>
        <taxon>Bacteria</taxon>
        <taxon>Bacillati</taxon>
        <taxon>Mycoplasmatota</taxon>
        <taxon>Mycoplasmoidales</taxon>
        <taxon>Metamycoplasmataceae</taxon>
        <taxon>Metamycoplasma</taxon>
    </lineage>
</organism>
<dbReference type="InterPro" id="IPR027417">
    <property type="entry name" value="P-loop_NTPase"/>
</dbReference>
<reference evidence="1 2" key="2">
    <citation type="submission" date="2018-10" db="EMBL/GenBank/DDBJ databases">
        <title>Detection and isolation of Mycoplasma hominis as a predominant microorganism from pelvic cavity of patient with salpingitis and tubo-ovarian abscess.</title>
        <authorList>
            <person name="Guschin A.E."/>
            <person name="Khayrullina G.A."/>
            <person name="Rakovskaya I.V."/>
            <person name="Shelenkov A.A."/>
            <person name="Shagin D.A."/>
        </authorList>
    </citation>
    <scope>NUCLEOTIDE SEQUENCE [LARGE SCALE GENOMIC DNA]</scope>
    <source>
        <strain evidence="2">TOA</strain>
    </source>
</reference>
<dbReference type="Proteomes" id="UP000029712">
    <property type="component" value="Chromosome"/>
</dbReference>
<evidence type="ECO:0000313" key="2">
    <source>
        <dbReference type="Proteomes" id="UP000029712"/>
    </source>
</evidence>
<dbReference type="AlphaFoldDB" id="A0A454CA20"/>
<reference evidence="1 2" key="1">
    <citation type="submission" date="2014-08" db="EMBL/GenBank/DDBJ databases">
        <authorList>
            <person name="Kuleshov K."/>
            <person name="Dedkov V."/>
            <person name="Markelov M."/>
            <person name="Pimkina E."/>
        </authorList>
    </citation>
    <scope>NUCLEOTIDE SEQUENCE [LARGE SCALE GENOMIC DNA]</scope>
    <source>
        <strain evidence="2">TOA</strain>
    </source>
</reference>
<dbReference type="OrthoDB" id="396469at2"/>
<gene>
    <name evidence="1" type="ORF">KN71_002595</name>
</gene>
<sequence length="300" mass="35097">MENKIFDELFKNSLLKNIDLEAEKAKILADPNVKAIIEKLNLNSKQIQKGMNYLQKYYSYIEMHKQLPTWTLFVDDNGILQIDLSNDGFFRKQKEMNNFWLTNITSMDNEWIYYFNNAKAKKPQYIVLNTNQSLENFAPELKNEIKDITSMKSNQGLLLIDQNLVNARNILKFLAFLFGTKKNKSVAFVDNNNLFEFMSNNLKNSSEINSIVQNLISVDYLFIDRFAIGVKPEWYITNIFNILSEREQKNKITFMSSPIDFTSSKQHIIFNKMPGNDGITRIESLLKLTVLRLMKKFISF</sequence>
<dbReference type="EMBL" id="CP033021">
    <property type="protein sequence ID" value="AYN65562.1"/>
    <property type="molecule type" value="Genomic_DNA"/>
</dbReference>